<dbReference type="Proteomes" id="UP001476798">
    <property type="component" value="Unassembled WGS sequence"/>
</dbReference>
<evidence type="ECO:0000313" key="2">
    <source>
        <dbReference type="Proteomes" id="UP001476798"/>
    </source>
</evidence>
<protein>
    <submittedName>
        <fullName evidence="1">Uncharacterized protein</fullName>
    </submittedName>
</protein>
<keyword evidence="2" id="KW-1185">Reference proteome</keyword>
<sequence>MFANGIFFSTVVIRPKNIRHHLFEKSIGGACVVILFLYWPKGLFCGSDTEMFGSHRAKQHICRCFHFSFNKTIQQKNSKTAPLIEKVFVLFIPPFHASGQVYVYLSNLPPGGGYLT</sequence>
<gene>
    <name evidence="1" type="ORF">GOODEAATRI_031722</name>
</gene>
<reference evidence="1 2" key="1">
    <citation type="submission" date="2021-06" db="EMBL/GenBank/DDBJ databases">
        <authorList>
            <person name="Palmer J.M."/>
        </authorList>
    </citation>
    <scope>NUCLEOTIDE SEQUENCE [LARGE SCALE GENOMIC DNA]</scope>
    <source>
        <strain evidence="1 2">GA_2019</strain>
        <tissue evidence="1">Muscle</tissue>
    </source>
</reference>
<evidence type="ECO:0000313" key="1">
    <source>
        <dbReference type="EMBL" id="MEQ2183346.1"/>
    </source>
</evidence>
<organism evidence="1 2">
    <name type="scientific">Goodea atripinnis</name>
    <dbReference type="NCBI Taxonomy" id="208336"/>
    <lineage>
        <taxon>Eukaryota</taxon>
        <taxon>Metazoa</taxon>
        <taxon>Chordata</taxon>
        <taxon>Craniata</taxon>
        <taxon>Vertebrata</taxon>
        <taxon>Euteleostomi</taxon>
        <taxon>Actinopterygii</taxon>
        <taxon>Neopterygii</taxon>
        <taxon>Teleostei</taxon>
        <taxon>Neoteleostei</taxon>
        <taxon>Acanthomorphata</taxon>
        <taxon>Ovalentaria</taxon>
        <taxon>Atherinomorphae</taxon>
        <taxon>Cyprinodontiformes</taxon>
        <taxon>Goodeidae</taxon>
        <taxon>Goodea</taxon>
    </lineage>
</organism>
<accession>A0ABV0PIP9</accession>
<dbReference type="EMBL" id="JAHRIO010075504">
    <property type="protein sequence ID" value="MEQ2183346.1"/>
    <property type="molecule type" value="Genomic_DNA"/>
</dbReference>
<name>A0ABV0PIP9_9TELE</name>
<comment type="caution">
    <text evidence="1">The sequence shown here is derived from an EMBL/GenBank/DDBJ whole genome shotgun (WGS) entry which is preliminary data.</text>
</comment>
<proteinExistence type="predicted"/>